<dbReference type="PANTHER" id="PTHR23083:SF475">
    <property type="entry name" value="TETRATRICOPEPTIDE REPEAT PROTEIN 7A"/>
    <property type="match status" value="1"/>
</dbReference>
<dbReference type="GO" id="GO:0072659">
    <property type="term" value="P:protein localization to plasma membrane"/>
    <property type="evidence" value="ECO:0007669"/>
    <property type="project" value="TreeGrafter"/>
</dbReference>
<dbReference type="Pfam" id="PF19440">
    <property type="entry name" value="TTC7_N"/>
    <property type="match status" value="1"/>
</dbReference>
<evidence type="ECO:0000313" key="3">
    <source>
        <dbReference type="EMBL" id="CAL1576724.1"/>
    </source>
</evidence>
<dbReference type="Proteomes" id="UP001497482">
    <property type="component" value="Chromosome 13"/>
</dbReference>
<dbReference type="InterPro" id="IPR051722">
    <property type="entry name" value="Endocytosis_PI4K-reg_protein"/>
</dbReference>
<dbReference type="CDD" id="cd00161">
    <property type="entry name" value="beta-trefoil_Ricin-like"/>
    <property type="match status" value="1"/>
</dbReference>
<evidence type="ECO:0000259" key="2">
    <source>
        <dbReference type="Pfam" id="PF19440"/>
    </source>
</evidence>
<dbReference type="InterPro" id="IPR045819">
    <property type="entry name" value="TTC7_N"/>
</dbReference>
<keyword evidence="4" id="KW-1185">Reference proteome</keyword>
<dbReference type="PANTHER" id="PTHR23083">
    <property type="entry name" value="TETRATRICOPEPTIDE REPEAT PROTEIN, TPR"/>
    <property type="match status" value="1"/>
</dbReference>
<gene>
    <name evidence="3" type="ORF">KC01_LOCUS8133</name>
</gene>
<protein>
    <recommendedName>
        <fullName evidence="2">Tetratricopeptide repeat protein 7 N-terminal domain-containing protein</fullName>
    </recommendedName>
</protein>
<dbReference type="GO" id="GO:0005886">
    <property type="term" value="C:plasma membrane"/>
    <property type="evidence" value="ECO:0007669"/>
    <property type="project" value="TreeGrafter"/>
</dbReference>
<dbReference type="EMBL" id="OZ035835">
    <property type="protein sequence ID" value="CAL1576724.1"/>
    <property type="molecule type" value="Genomic_DNA"/>
</dbReference>
<dbReference type="AlphaFoldDB" id="A0AAV2JNC5"/>
<sequence length="426" mass="46461">MEKTGSGKSPGACPQRSAHGHYRGRVRSGLHMDITGGVSAAVCTWTHRGRVRSGLHMDITGGVSAAVCTWTHRGRVRSGLHMDITGGVSAAVCTWTHRGRVRSGLHMDITGGVSAAVCTWTHRGRVRSGLYVDITGGVSAAVCTWTSPGACPQRSVRGHHRGRVRSGLYVDITGGVSAAVCTWTSPGACPQRSVRGQRTQDPGPWTLDPGPWTLDPGPKQLSLMKHNDLGTLLLAECLLEECLQKHMEQLRRCKPLEDKTVSKLSRSKNLLNTALSRGRLTPRYLNEALLLMAKVHYVQGRYRDAQGMCARVGLEELTQDDQPIYHLRLLAEAFVIKGLSLGHQTATGLSRVRLSEREEESLSCFLKACDAALSFLQELDKHVSTPHSKTPKSHSPLPPPPDIELGYFLQAALQSGYLCLLHRGWV</sequence>
<name>A0AAV2JNC5_KNICA</name>
<feature type="domain" description="Tetratricopeptide repeat protein 7 N-terminal" evidence="2">
    <location>
        <begin position="223"/>
        <end position="424"/>
    </location>
</feature>
<dbReference type="GO" id="GO:0046854">
    <property type="term" value="P:phosphatidylinositol phosphate biosynthetic process"/>
    <property type="evidence" value="ECO:0007669"/>
    <property type="project" value="TreeGrafter"/>
</dbReference>
<reference evidence="3 4" key="1">
    <citation type="submission" date="2024-04" db="EMBL/GenBank/DDBJ databases">
        <authorList>
            <person name="Waldvogel A.-M."/>
            <person name="Schoenle A."/>
        </authorList>
    </citation>
    <scope>NUCLEOTIDE SEQUENCE [LARGE SCALE GENOMIC DNA]</scope>
</reference>
<feature type="region of interest" description="Disordered" evidence="1">
    <location>
        <begin position="191"/>
        <end position="211"/>
    </location>
</feature>
<organism evidence="3 4">
    <name type="scientific">Knipowitschia caucasica</name>
    <name type="common">Caucasian dwarf goby</name>
    <name type="synonym">Pomatoschistus caucasicus</name>
    <dbReference type="NCBI Taxonomy" id="637954"/>
    <lineage>
        <taxon>Eukaryota</taxon>
        <taxon>Metazoa</taxon>
        <taxon>Chordata</taxon>
        <taxon>Craniata</taxon>
        <taxon>Vertebrata</taxon>
        <taxon>Euteleostomi</taxon>
        <taxon>Actinopterygii</taxon>
        <taxon>Neopterygii</taxon>
        <taxon>Teleostei</taxon>
        <taxon>Neoteleostei</taxon>
        <taxon>Acanthomorphata</taxon>
        <taxon>Gobiaria</taxon>
        <taxon>Gobiiformes</taxon>
        <taxon>Gobioidei</taxon>
        <taxon>Gobiidae</taxon>
        <taxon>Gobiinae</taxon>
        <taxon>Knipowitschia</taxon>
    </lineage>
</organism>
<evidence type="ECO:0000313" key="4">
    <source>
        <dbReference type="Proteomes" id="UP001497482"/>
    </source>
</evidence>
<proteinExistence type="predicted"/>
<accession>A0AAV2JNC5</accession>
<evidence type="ECO:0000256" key="1">
    <source>
        <dbReference type="SAM" id="MobiDB-lite"/>
    </source>
</evidence>
<feature type="region of interest" description="Disordered" evidence="1">
    <location>
        <begin position="1"/>
        <end position="20"/>
    </location>
</feature>